<feature type="transmembrane region" description="Helical" evidence="2">
    <location>
        <begin position="304"/>
        <end position="334"/>
    </location>
</feature>
<proteinExistence type="inferred from homology"/>
<dbReference type="GeneID" id="116292552"/>
<protein>
    <submittedName>
        <fullName evidence="4">Probable sodium/metabolite cotransporter BASS4, chloroplastic isoform X1</fullName>
    </submittedName>
</protein>
<feature type="transmembrane region" description="Helical" evidence="2">
    <location>
        <begin position="107"/>
        <end position="126"/>
    </location>
</feature>
<name>A0A6P8HLD7_ACTTE</name>
<dbReference type="Proteomes" id="UP000515163">
    <property type="component" value="Unplaced"/>
</dbReference>
<dbReference type="InterPro" id="IPR016833">
    <property type="entry name" value="Put_Na-Bile_cotransptr"/>
</dbReference>
<feature type="transmembrane region" description="Helical" evidence="2">
    <location>
        <begin position="50"/>
        <end position="71"/>
    </location>
</feature>
<gene>
    <name evidence="4" type="primary">LOC116292552</name>
</gene>
<comment type="similarity">
    <text evidence="1">Belongs to the bile acid:sodium symporter (BASS) (TC 2.A.28) family.</text>
</comment>
<keyword evidence="2" id="KW-0812">Transmembrane</keyword>
<feature type="transmembrane region" description="Helical" evidence="2">
    <location>
        <begin position="235"/>
        <end position="253"/>
    </location>
</feature>
<feature type="transmembrane region" description="Helical" evidence="2">
    <location>
        <begin position="274"/>
        <end position="292"/>
    </location>
</feature>
<feature type="transmembrane region" description="Helical" evidence="2">
    <location>
        <begin position="177"/>
        <end position="195"/>
    </location>
</feature>
<keyword evidence="2" id="KW-1133">Transmembrane helix</keyword>
<feature type="transmembrane region" description="Helical" evidence="2">
    <location>
        <begin position="369"/>
        <end position="393"/>
    </location>
</feature>
<dbReference type="KEGG" id="aten:116292552"/>
<dbReference type="PANTHER" id="PTHR18640">
    <property type="entry name" value="SOLUTE CARRIER FAMILY 10 MEMBER 7"/>
    <property type="match status" value="1"/>
</dbReference>
<evidence type="ECO:0000256" key="1">
    <source>
        <dbReference type="ARBA" id="ARBA00006528"/>
    </source>
</evidence>
<keyword evidence="3" id="KW-1185">Reference proteome</keyword>
<dbReference type="InterPro" id="IPR038770">
    <property type="entry name" value="Na+/solute_symporter_sf"/>
</dbReference>
<dbReference type="RefSeq" id="XP_031555753.1">
    <property type="nucleotide sequence ID" value="XM_031699893.1"/>
</dbReference>
<feature type="transmembrane region" description="Helical" evidence="2">
    <location>
        <begin position="202"/>
        <end position="223"/>
    </location>
</feature>
<evidence type="ECO:0000256" key="2">
    <source>
        <dbReference type="SAM" id="Phobius"/>
    </source>
</evidence>
<dbReference type="InParanoid" id="A0A6P8HLD7"/>
<dbReference type="AlphaFoldDB" id="A0A6P8HLD7"/>
<dbReference type="PANTHER" id="PTHR18640:SF10">
    <property type="entry name" value="SODIUM_METABOLITE COTRANSPORTER BASS4, CHLOROPLASTIC-RELATED"/>
    <property type="match status" value="1"/>
</dbReference>
<dbReference type="Pfam" id="PF13593">
    <property type="entry name" value="SBF_like"/>
    <property type="match status" value="1"/>
</dbReference>
<organism evidence="3 4">
    <name type="scientific">Actinia tenebrosa</name>
    <name type="common">Australian red waratah sea anemone</name>
    <dbReference type="NCBI Taxonomy" id="6105"/>
    <lineage>
        <taxon>Eukaryota</taxon>
        <taxon>Metazoa</taxon>
        <taxon>Cnidaria</taxon>
        <taxon>Anthozoa</taxon>
        <taxon>Hexacorallia</taxon>
        <taxon>Actiniaria</taxon>
        <taxon>Actiniidae</taxon>
        <taxon>Actinia</taxon>
    </lineage>
</organism>
<keyword evidence="2" id="KW-0472">Membrane</keyword>
<feature type="transmembrane region" description="Helical" evidence="2">
    <location>
        <begin position="341"/>
        <end position="363"/>
    </location>
</feature>
<dbReference type="OrthoDB" id="188035at2759"/>
<accession>A0A6P8HLD7</accession>
<sequence>MWDPFAISQSKMASDSDILTNDLEEEQEVSVTLPKVPLYKRALNFLFKNYLPIGLIFLVFFGILVPAPGVFLSKYPTHYICIVGLFLHSGIKLRTGEIKDAFRAYKALLLQIIIIMFLTPLIGVKLTELLPFGGRVEKDFSNGQNGTMNSTREKMNDSHVEKTVHSVLGPEAFRTGIQMYFIVPCTISAGVVLVGQAGGNAALALMTTVICNLMAVFTVPLMIKWLMSFEGVKIDIVQLLIKLILTVLVPLLVGKGMRYIPKVKPFVKKFSNTLKILSITLLIMVPWLKVSVSSQQGAFNDVTIGGIFAILGWGLFLHLVFMGLILAVSLLLCIEKPAVKCLVILASQKSLTVAVTVVALLPFTGAEQGIMALPMIIIHLGILVLDSVIVTIWHNWEMKRKIIRETSGEVIMKSSDESDQCLEENDEGKYVEIALN</sequence>
<dbReference type="Gene3D" id="1.20.1530.20">
    <property type="match status" value="1"/>
</dbReference>
<reference evidence="4" key="1">
    <citation type="submission" date="2025-08" db="UniProtKB">
        <authorList>
            <consortium name="RefSeq"/>
        </authorList>
    </citation>
    <scope>IDENTIFICATION</scope>
    <source>
        <tissue evidence="4">Tentacle</tissue>
    </source>
</reference>
<evidence type="ECO:0000313" key="4">
    <source>
        <dbReference type="RefSeq" id="XP_031555753.1"/>
    </source>
</evidence>
<evidence type="ECO:0000313" key="3">
    <source>
        <dbReference type="Proteomes" id="UP000515163"/>
    </source>
</evidence>